<dbReference type="InterPro" id="IPR035892">
    <property type="entry name" value="C2_domain_sf"/>
</dbReference>
<dbReference type="InterPro" id="IPR000008">
    <property type="entry name" value="C2_dom"/>
</dbReference>
<sequence>MSASAESRIVPSESFGLRLQSWNASFCDLMLDSPRRQSTLSNSRIRRQQWLLDPDLSSVDTAPRGTIHADGSLIARRPIVRAPPPTLSMSTTSSSLVVLSVSGISWKPGPLHGKKPNLYVALYRNGKELQRTRTVERNLEPKWEHIFKACGTDEPAKAELILVTAE</sequence>
<organism evidence="2 3">
    <name type="scientific">Roridomyces roridus</name>
    <dbReference type="NCBI Taxonomy" id="1738132"/>
    <lineage>
        <taxon>Eukaryota</taxon>
        <taxon>Fungi</taxon>
        <taxon>Dikarya</taxon>
        <taxon>Basidiomycota</taxon>
        <taxon>Agaricomycotina</taxon>
        <taxon>Agaricomycetes</taxon>
        <taxon>Agaricomycetidae</taxon>
        <taxon>Agaricales</taxon>
        <taxon>Marasmiineae</taxon>
        <taxon>Mycenaceae</taxon>
        <taxon>Roridomyces</taxon>
    </lineage>
</organism>
<comment type="caution">
    <text evidence="2">The sequence shown here is derived from an EMBL/GenBank/DDBJ whole genome shotgun (WGS) entry which is preliminary data.</text>
</comment>
<evidence type="ECO:0000313" key="3">
    <source>
        <dbReference type="Proteomes" id="UP001221142"/>
    </source>
</evidence>
<dbReference type="SUPFAM" id="SSF49562">
    <property type="entry name" value="C2 domain (Calcium/lipid-binding domain, CaLB)"/>
    <property type="match status" value="1"/>
</dbReference>
<gene>
    <name evidence="2" type="ORF">FB45DRAFT_1097407</name>
</gene>
<accession>A0AAD7FGI9</accession>
<evidence type="ECO:0000259" key="1">
    <source>
        <dbReference type="Pfam" id="PF00168"/>
    </source>
</evidence>
<reference evidence="2" key="1">
    <citation type="submission" date="2023-03" db="EMBL/GenBank/DDBJ databases">
        <title>Massive genome expansion in bonnet fungi (Mycena s.s.) driven by repeated elements and novel gene families across ecological guilds.</title>
        <authorList>
            <consortium name="Lawrence Berkeley National Laboratory"/>
            <person name="Harder C.B."/>
            <person name="Miyauchi S."/>
            <person name="Viragh M."/>
            <person name="Kuo A."/>
            <person name="Thoen E."/>
            <person name="Andreopoulos B."/>
            <person name="Lu D."/>
            <person name="Skrede I."/>
            <person name="Drula E."/>
            <person name="Henrissat B."/>
            <person name="Morin E."/>
            <person name="Kohler A."/>
            <person name="Barry K."/>
            <person name="LaButti K."/>
            <person name="Morin E."/>
            <person name="Salamov A."/>
            <person name="Lipzen A."/>
            <person name="Mereny Z."/>
            <person name="Hegedus B."/>
            <person name="Baldrian P."/>
            <person name="Stursova M."/>
            <person name="Weitz H."/>
            <person name="Taylor A."/>
            <person name="Grigoriev I.V."/>
            <person name="Nagy L.G."/>
            <person name="Martin F."/>
            <person name="Kauserud H."/>
        </authorList>
    </citation>
    <scope>NUCLEOTIDE SEQUENCE</scope>
    <source>
        <strain evidence="2">9284</strain>
    </source>
</reference>
<feature type="domain" description="C2" evidence="1">
    <location>
        <begin position="113"/>
        <end position="157"/>
    </location>
</feature>
<proteinExistence type="predicted"/>
<dbReference type="CDD" id="cd00030">
    <property type="entry name" value="C2"/>
    <property type="match status" value="1"/>
</dbReference>
<protein>
    <recommendedName>
        <fullName evidence="1">C2 domain-containing protein</fullName>
    </recommendedName>
</protein>
<dbReference type="Pfam" id="PF00168">
    <property type="entry name" value="C2"/>
    <property type="match status" value="1"/>
</dbReference>
<name>A0AAD7FGI9_9AGAR</name>
<dbReference type="Proteomes" id="UP001221142">
    <property type="component" value="Unassembled WGS sequence"/>
</dbReference>
<evidence type="ECO:0000313" key="2">
    <source>
        <dbReference type="EMBL" id="KAJ7618708.1"/>
    </source>
</evidence>
<dbReference type="EMBL" id="JARKIF010000019">
    <property type="protein sequence ID" value="KAJ7618708.1"/>
    <property type="molecule type" value="Genomic_DNA"/>
</dbReference>
<keyword evidence="3" id="KW-1185">Reference proteome</keyword>
<dbReference type="Gene3D" id="2.60.40.150">
    <property type="entry name" value="C2 domain"/>
    <property type="match status" value="1"/>
</dbReference>
<dbReference type="AlphaFoldDB" id="A0AAD7FGI9"/>